<keyword evidence="2" id="KW-1185">Reference proteome</keyword>
<evidence type="ECO:0000313" key="1">
    <source>
        <dbReference type="EMBL" id="KAL3312014.1"/>
    </source>
</evidence>
<dbReference type="AlphaFoldDB" id="A0ABD2PX57"/>
<gene>
    <name evidence="1" type="ORF">Ciccas_009400</name>
</gene>
<comment type="caution">
    <text evidence="1">The sequence shown here is derived from an EMBL/GenBank/DDBJ whole genome shotgun (WGS) entry which is preliminary data.</text>
</comment>
<organism evidence="1 2">
    <name type="scientific">Cichlidogyrus casuarinus</name>
    <dbReference type="NCBI Taxonomy" id="1844966"/>
    <lineage>
        <taxon>Eukaryota</taxon>
        <taxon>Metazoa</taxon>
        <taxon>Spiralia</taxon>
        <taxon>Lophotrochozoa</taxon>
        <taxon>Platyhelminthes</taxon>
        <taxon>Monogenea</taxon>
        <taxon>Monopisthocotylea</taxon>
        <taxon>Dactylogyridea</taxon>
        <taxon>Ancyrocephalidae</taxon>
        <taxon>Cichlidogyrus</taxon>
    </lineage>
</organism>
<accession>A0ABD2PX57</accession>
<name>A0ABD2PX57_9PLAT</name>
<protein>
    <submittedName>
        <fullName evidence="1">Uncharacterized protein</fullName>
    </submittedName>
</protein>
<evidence type="ECO:0000313" key="2">
    <source>
        <dbReference type="Proteomes" id="UP001626550"/>
    </source>
</evidence>
<dbReference type="EMBL" id="JBJKFK010001911">
    <property type="protein sequence ID" value="KAL3312014.1"/>
    <property type="molecule type" value="Genomic_DNA"/>
</dbReference>
<proteinExistence type="predicted"/>
<dbReference type="Proteomes" id="UP001626550">
    <property type="component" value="Unassembled WGS sequence"/>
</dbReference>
<reference evidence="1 2" key="1">
    <citation type="submission" date="2024-11" db="EMBL/GenBank/DDBJ databases">
        <title>Adaptive evolution of stress response genes in parasites aligns with host niche diversity.</title>
        <authorList>
            <person name="Hahn C."/>
            <person name="Resl P."/>
        </authorList>
    </citation>
    <scope>NUCLEOTIDE SEQUENCE [LARGE SCALE GENOMIC DNA]</scope>
    <source>
        <strain evidence="1">EGGRZ-B1_66</strain>
        <tissue evidence="1">Body</tissue>
    </source>
</reference>
<sequence>MFEVLLPEFYRDLFSVNRINGRMFLSLTAADFDSEFLGSMATYEHPLSNELNLNRFITKMARLPRILAPYDDDLQRCLRIPVESKSVHFLHISDDSFWVDMIIKNLHKLSEQERHNFNFDISRTFIGQNVGTSRESTETFLKSSTEQLAGAGHIVVVLTVPALRCKQLQQLLLSWTQFPRAVDVNNTRDPNYEGYFNRQHNDELLFSSNSRYSTTPPIRNIWLLLLEDISLERFPPILLALLKDQPTINFVNDTFESGVVLLRNAIHMANSCLVQEVNSNLFSYEQETIKEMLERVEPLGLILTRPNCLRQKTHEKRDKEFRVFVSASRNQKSILLKLRKFLANSKIEMVSSFRLELDESRDEKRGLFLQTLNRLHSQSSNIAQTMLSSRIVLVLMDNEHLLSRDLLHCLCLATKYRKPIMPIRTCRTDIYRLLQQVPAQGRLLLSQALTEELIDLSSQKWFAKEAVKLTQKLKR</sequence>